<evidence type="ECO:0000313" key="1">
    <source>
        <dbReference type="EMBL" id="MDJ1480842.1"/>
    </source>
</evidence>
<keyword evidence="3" id="KW-1185">Reference proteome</keyword>
<reference evidence="1 3" key="1">
    <citation type="submission" date="2023-05" db="EMBL/GenBank/DDBJ databases">
        <authorList>
            <person name="Zhang X."/>
        </authorList>
    </citation>
    <scope>NUCLEOTIDE SEQUENCE</scope>
    <source>
        <strain evidence="2 3">DM2B3-1</strain>
        <strain evidence="1">YF14B1</strain>
    </source>
</reference>
<comment type="caution">
    <text evidence="1">The sequence shown here is derived from an EMBL/GenBank/DDBJ whole genome shotgun (WGS) entry which is preliminary data.</text>
</comment>
<dbReference type="RefSeq" id="WP_313977851.1">
    <property type="nucleotide sequence ID" value="NZ_JASJOR010000011.1"/>
</dbReference>
<sequence>MSKEERFSTPRAELVELLPEVKSLIHRADDVSVCDELRMIMMHATLLIKALKLDERGAAHILKNKALYFFDTVETGLSSYENEPNKDSVFLVEMIARVYASIESFTLSI</sequence>
<gene>
    <name evidence="1" type="ORF">QNI16_10140</name>
    <name evidence="2" type="ORF">QNI19_11010</name>
</gene>
<name>A0AAE3U6R1_9BACT</name>
<evidence type="ECO:0000313" key="2">
    <source>
        <dbReference type="EMBL" id="MDJ1493462.1"/>
    </source>
</evidence>
<dbReference type="EMBL" id="JASJOT010000006">
    <property type="protein sequence ID" value="MDJ1493462.1"/>
    <property type="molecule type" value="Genomic_DNA"/>
</dbReference>
<evidence type="ECO:0000313" key="3">
    <source>
        <dbReference type="Proteomes" id="UP001228581"/>
    </source>
</evidence>
<accession>A0AAE3U6R1</accession>
<dbReference type="Proteomes" id="UP001228581">
    <property type="component" value="Unassembled WGS sequence"/>
</dbReference>
<dbReference type="Proteomes" id="UP001241110">
    <property type="component" value="Unassembled WGS sequence"/>
</dbReference>
<protein>
    <submittedName>
        <fullName evidence="1">Uncharacterized protein</fullName>
    </submittedName>
</protein>
<dbReference type="EMBL" id="JASJOS010000004">
    <property type="protein sequence ID" value="MDJ1480842.1"/>
    <property type="molecule type" value="Genomic_DNA"/>
</dbReference>
<proteinExistence type="predicted"/>
<evidence type="ECO:0000313" key="4">
    <source>
        <dbReference type="Proteomes" id="UP001241110"/>
    </source>
</evidence>
<dbReference type="AlphaFoldDB" id="A0AAE3U6R1"/>
<organism evidence="1 4">
    <name type="scientific">Xanthocytophaga flava</name>
    <dbReference type="NCBI Taxonomy" id="3048013"/>
    <lineage>
        <taxon>Bacteria</taxon>
        <taxon>Pseudomonadati</taxon>
        <taxon>Bacteroidota</taxon>
        <taxon>Cytophagia</taxon>
        <taxon>Cytophagales</taxon>
        <taxon>Rhodocytophagaceae</taxon>
        <taxon>Xanthocytophaga</taxon>
    </lineage>
</organism>